<dbReference type="InterPro" id="IPR008638">
    <property type="entry name" value="FhaB/CdiA-like_TPS"/>
</dbReference>
<organism evidence="4 5">
    <name type="scientific">Almyronema epifaneia S1</name>
    <dbReference type="NCBI Taxonomy" id="2991925"/>
    <lineage>
        <taxon>Bacteria</taxon>
        <taxon>Bacillati</taxon>
        <taxon>Cyanobacteriota</taxon>
        <taxon>Cyanophyceae</taxon>
        <taxon>Nodosilineales</taxon>
        <taxon>Nodosilineaceae</taxon>
        <taxon>Almyronema</taxon>
        <taxon>Almyronema epifaneia</taxon>
    </lineage>
</organism>
<evidence type="ECO:0000313" key="5">
    <source>
        <dbReference type="Proteomes" id="UP001600165"/>
    </source>
</evidence>
<reference evidence="4 5" key="1">
    <citation type="submission" date="2024-10" db="EMBL/GenBank/DDBJ databases">
        <authorList>
            <person name="Ratan Roy A."/>
            <person name="Morales Sandoval P.H."/>
            <person name="De Los Santos Villalobos S."/>
            <person name="Chakraborty S."/>
            <person name="Mukherjee J."/>
        </authorList>
    </citation>
    <scope>NUCLEOTIDE SEQUENCE [LARGE SCALE GENOMIC DNA]</scope>
    <source>
        <strain evidence="4 5">S1</strain>
    </source>
</reference>
<feature type="signal peptide" evidence="2">
    <location>
        <begin position="1"/>
        <end position="27"/>
    </location>
</feature>
<feature type="chain" id="PRO_5045733898" evidence="2">
    <location>
        <begin position="28"/>
        <end position="1359"/>
    </location>
</feature>
<comment type="caution">
    <text evidence="4">The sequence shown here is derived from an EMBL/GenBank/DDBJ whole genome shotgun (WGS) entry which is preliminary data.</text>
</comment>
<gene>
    <name evidence="4" type="ORF">ACFVKH_08470</name>
</gene>
<dbReference type="InterPro" id="IPR012334">
    <property type="entry name" value="Pectin_lyas_fold"/>
</dbReference>
<dbReference type="Pfam" id="PF12770">
    <property type="entry name" value="CHAT"/>
    <property type="match status" value="1"/>
</dbReference>
<sequence length="1359" mass="138666">MFLFPQRLTHWVGLCAFTTLAPTAVLAQSVTPALDGTGTQVDQSGDRYTITGGSASGANLFHSFREFNLSAPEAANFVTAPTVANILGRISGGQASVINGLLQITGSQANLYLINPAGVLFGPNARLDLPSALVVTTADGIGFINGGWFSAFGANEYGALVGDPTQFAFTTATPGAIVNAGNLGVNAGEAVMLLGGSVINTGTISAPGGEVTIAAIPGENIVRISHAGLLLNLEVETLANHAAIAAVLPNPQSVTPSSLPALLTGSGLGNATGIRLNADGTVTLSGSAVAAPVAGGTALVGGSVDVAAPVVGVGGSVNLLGQTVGVLAAQVDAAGAAGGGDIRIGGGYQGQENIPNAAVTVVGDRTTIQANALSNGDGGRIIVWSDLATRIYGHLAAVGGALGGDGGLIETSSLGVLDIPFAPDLSAALGTGGTWLIDPPEIEIAVGGNQNINPPPTTVFTPTPAGSAAVLNIDTLRSALTGGTSITVRTSAAFTPLEDADIILTADLDLSGLDGALRLEAADDVVFAANVINPGAGNVAFTIAATDQALIDSGFTVNTGGGNFTVDNSNFIVASGATLNTQGGTIEHTGGGFTQIDGTLDAGLNGRILLTGINGSGAGITVNGSLLSQNGEIILNGTGIPGLDLSGLATLDAGSGTIALNGNSTVGSGIFIREPAVEPGVFQASQINFVGTSSSGNGIEFEADFNSGGSNLSLTGNSGSGLGIFAQNVISEGGNLTLASSNADIEVSTLEATGGTAAAILVSTIPDRFFRATGSFEFGGGSASVASNGGPITIRHGGEGEVPFIVGDASQNGSAAAIANNPSAFNFSPVEEILFTTARNGVSIESVAAPPPPPPAPNPSPRPTPSNLDFDNVACLPDCQTADLEVGQSLDSTPILTTDEDSPSGVAQRIVDIETAFTQEFVQHLGITEDVPIQSVNQGQQKLQEIVQAAGTTPAIIYVAFTPAPGNLSQVTSPVGRAVPGQPETENAVLFSSSAAATALKAENTTAQQNALKQANDQLELILVTPGQDPVRVRLPEVTRSQMLQVASQLRREVTDRTRRRTTSYLPPAQQLYQWIIAPLAAELAAQNVQHISFVLDAGLRSLPIAALHSGQGFIIEQYSVALMPSLSLTDTRYQDVRGAEVLAMGTADFADLPDLPAVAIELANIVGRLWPGEALTNEQFTADSLVAQRRDRPYSLLHLATHGEFNEGSLDNSFIQFWDRRVQLSEIRQLQLNNPLAELLVLSACRTALGNPEAELGFAGLAVQTGAKTALASLWLVDDVGAASFMMEFYDALRTTPIRATALQQAQLAMMRGETQVTSGRLAWSGGELPLPETVAQNLGTLSHPYFWAAFTLVGSPW</sequence>
<accession>A0ABW6IDQ3</accession>
<dbReference type="Proteomes" id="UP001600165">
    <property type="component" value="Unassembled WGS sequence"/>
</dbReference>
<evidence type="ECO:0000313" key="4">
    <source>
        <dbReference type="EMBL" id="MFE4106307.1"/>
    </source>
</evidence>
<dbReference type="EMBL" id="JBHZOL010000061">
    <property type="protein sequence ID" value="MFE4106307.1"/>
    <property type="molecule type" value="Genomic_DNA"/>
</dbReference>
<dbReference type="InterPro" id="IPR024983">
    <property type="entry name" value="CHAT_dom"/>
</dbReference>
<dbReference type="RefSeq" id="WP_377963938.1">
    <property type="nucleotide sequence ID" value="NZ_JBHZOL010000061.1"/>
</dbReference>
<dbReference type="SUPFAM" id="SSF51126">
    <property type="entry name" value="Pectin lyase-like"/>
    <property type="match status" value="1"/>
</dbReference>
<evidence type="ECO:0000256" key="1">
    <source>
        <dbReference type="SAM" id="MobiDB-lite"/>
    </source>
</evidence>
<dbReference type="NCBIfam" id="TIGR01901">
    <property type="entry name" value="adhes_NPXG"/>
    <property type="match status" value="1"/>
</dbReference>
<dbReference type="InterPro" id="IPR011050">
    <property type="entry name" value="Pectin_lyase_fold/virulence"/>
</dbReference>
<feature type="region of interest" description="Disordered" evidence="1">
    <location>
        <begin position="844"/>
        <end position="869"/>
    </location>
</feature>
<name>A0ABW6IDQ3_9CYAN</name>
<dbReference type="SMART" id="SM00912">
    <property type="entry name" value="Haemagg_act"/>
    <property type="match status" value="1"/>
</dbReference>
<dbReference type="Pfam" id="PF05860">
    <property type="entry name" value="TPS"/>
    <property type="match status" value="1"/>
</dbReference>
<proteinExistence type="predicted"/>
<keyword evidence="5" id="KW-1185">Reference proteome</keyword>
<feature type="compositionally biased region" description="Pro residues" evidence="1">
    <location>
        <begin position="849"/>
        <end position="864"/>
    </location>
</feature>
<feature type="domain" description="Filamentous haemagglutinin FhaB/tRNA nuclease CdiA-like TPS" evidence="3">
    <location>
        <begin position="31"/>
        <end position="144"/>
    </location>
</feature>
<protein>
    <submittedName>
        <fullName evidence="4">CHAT domain-containing protein</fullName>
    </submittedName>
</protein>
<dbReference type="Gene3D" id="2.160.20.10">
    <property type="entry name" value="Single-stranded right-handed beta-helix, Pectin lyase-like"/>
    <property type="match status" value="1"/>
</dbReference>
<evidence type="ECO:0000256" key="2">
    <source>
        <dbReference type="SAM" id="SignalP"/>
    </source>
</evidence>
<evidence type="ECO:0000259" key="3">
    <source>
        <dbReference type="SMART" id="SM00912"/>
    </source>
</evidence>
<keyword evidence="2" id="KW-0732">Signal</keyword>